<gene>
    <name evidence="5" type="ORF">LCGC14_1088180</name>
</gene>
<keyword evidence="1" id="KW-0436">Ligase</keyword>
<proteinExistence type="predicted"/>
<evidence type="ECO:0000256" key="1">
    <source>
        <dbReference type="ARBA" id="ARBA00022598"/>
    </source>
</evidence>
<dbReference type="InterPro" id="IPR020561">
    <property type="entry name" value="PRibGlycinamid_synth_ATP-grasp"/>
</dbReference>
<feature type="domain" description="Phosphoribosylglycinamide synthetase ATP-grasp (A)" evidence="4">
    <location>
        <begin position="115"/>
        <end position="236"/>
    </location>
</feature>
<dbReference type="AlphaFoldDB" id="A0A0F9MHM9"/>
<protein>
    <recommendedName>
        <fullName evidence="4">Phosphoribosylglycinamide synthetase ATP-grasp (A) domain-containing protein</fullName>
    </recommendedName>
</protein>
<dbReference type="Pfam" id="PF01071">
    <property type="entry name" value="GARS_A"/>
    <property type="match status" value="1"/>
</dbReference>
<dbReference type="GO" id="GO:0005524">
    <property type="term" value="F:ATP binding"/>
    <property type="evidence" value="ECO:0007669"/>
    <property type="project" value="UniProtKB-KW"/>
</dbReference>
<dbReference type="EMBL" id="LAZR01004815">
    <property type="protein sequence ID" value="KKN05354.1"/>
    <property type="molecule type" value="Genomic_DNA"/>
</dbReference>
<accession>A0A0F9MHM9</accession>
<comment type="caution">
    <text evidence="5">The sequence shown here is derived from an EMBL/GenBank/DDBJ whole genome shotgun (WGS) entry which is preliminary data.</text>
</comment>
<sequence>MKAFLFISKQGDGCALANRIMSEGHRSILYINVKKNRRVGDGIVEKSSISEELILRDGRVRWGILDQLLKTNPDVVVMDMVGRGFGKVAERIRELGVPVVGGSVFGNTVELNRPYGSQVMKMMGIPVPETHVFNGFPEAIRFIESSKGAYVYKPSGNKPTHTTYVANGKEDMVGMLKHYSGQRGEFGLQKRVSGIEVSTELWFNGKEVLNVNHTMEEKSLMDNGIGAKTGSMGSVVWEGHQDSRLYRVIDKELEEQSKLCKGRITVALSILTQSSQKVNCMVLSSQQDLATTLSSPSLKDTEVKSLTSCMGLQQAS</sequence>
<evidence type="ECO:0000259" key="4">
    <source>
        <dbReference type="Pfam" id="PF01071"/>
    </source>
</evidence>
<keyword evidence="2" id="KW-0547">Nucleotide-binding</keyword>
<evidence type="ECO:0000313" key="5">
    <source>
        <dbReference type="EMBL" id="KKN05354.1"/>
    </source>
</evidence>
<reference evidence="5" key="1">
    <citation type="journal article" date="2015" name="Nature">
        <title>Complex archaea that bridge the gap between prokaryotes and eukaryotes.</title>
        <authorList>
            <person name="Spang A."/>
            <person name="Saw J.H."/>
            <person name="Jorgensen S.L."/>
            <person name="Zaremba-Niedzwiedzka K."/>
            <person name="Martijn J."/>
            <person name="Lind A.E."/>
            <person name="van Eijk R."/>
            <person name="Schleper C."/>
            <person name="Guy L."/>
            <person name="Ettema T.J."/>
        </authorList>
    </citation>
    <scope>NUCLEOTIDE SEQUENCE</scope>
</reference>
<keyword evidence="3" id="KW-0067">ATP-binding</keyword>
<evidence type="ECO:0000256" key="3">
    <source>
        <dbReference type="ARBA" id="ARBA00022840"/>
    </source>
</evidence>
<dbReference type="SUPFAM" id="SSF56059">
    <property type="entry name" value="Glutathione synthetase ATP-binding domain-like"/>
    <property type="match status" value="1"/>
</dbReference>
<name>A0A0F9MHM9_9ZZZZ</name>
<dbReference type="GO" id="GO:0016874">
    <property type="term" value="F:ligase activity"/>
    <property type="evidence" value="ECO:0007669"/>
    <property type="project" value="UniProtKB-KW"/>
</dbReference>
<evidence type="ECO:0000256" key="2">
    <source>
        <dbReference type="ARBA" id="ARBA00022741"/>
    </source>
</evidence>
<organism evidence="5">
    <name type="scientific">marine sediment metagenome</name>
    <dbReference type="NCBI Taxonomy" id="412755"/>
    <lineage>
        <taxon>unclassified sequences</taxon>
        <taxon>metagenomes</taxon>
        <taxon>ecological metagenomes</taxon>
    </lineage>
</organism>